<keyword evidence="4 7" id="KW-1133">Transmembrane helix</keyword>
<feature type="transmembrane region" description="Helical" evidence="7">
    <location>
        <begin position="211"/>
        <end position="228"/>
    </location>
</feature>
<name>A0A3L9L929_9MICC</name>
<protein>
    <submittedName>
        <fullName evidence="9">MFS transporter</fullName>
    </submittedName>
</protein>
<sequence length="512" mass="54135">MTRPDQNPDRPEGTAPRGAAAASAGPVSAASTPTAAVPATGAGAAARSRAGGADPRRAVPVLLFLFIFCLVVDQGFKFTSQPMAQALSLSESTVSLQATLTGVLIGIGAVVYSALADSVAIRKLLYLSIGLIVVGSVIGFVGSASFGVVLVGRIIQTAGLAAAETLYVVYVTKHFQGVELKKYLGFSNMSFQLASLIGTLISGFLATYVSWTWMFLVPLLMVLSLPFIKKRVPDDVAHTSSGVDVYGLFLVAVIATGVIMFMQAFTWWWWIPVVIAGVLFIRHVRTNPSALVDWSFFTNRPYMSALVIVFIIYSVNLAFVFLFPFAIHGVHGMAMDKVSLLTIPGYVLGASTAAMSGVVSKRLDSKQAVTLALCLLAAALAVAGIFVNVSIVAMVVAMAMFSVGFGLLYAPLMSSALLLMPAAKSGVAVGFYNLVINVASPIGVAYTATLMSGKPTWFSGLSVGSTPEGDYFSTILWFLVVITLLGLVTYRVLFGMIERSDARAAQRLATQE</sequence>
<comment type="subcellular location">
    <subcellularLocation>
        <location evidence="1">Cell membrane</location>
        <topology evidence="1">Multi-pass membrane protein</topology>
    </subcellularLocation>
</comment>
<feature type="transmembrane region" description="Helical" evidence="7">
    <location>
        <begin position="371"/>
        <end position="393"/>
    </location>
</feature>
<feature type="transmembrane region" description="Helical" evidence="7">
    <location>
        <begin position="154"/>
        <end position="171"/>
    </location>
</feature>
<reference evidence="9 10" key="1">
    <citation type="submission" date="2018-10" db="EMBL/GenBank/DDBJ databases">
        <title>Kocuria tytonicola, new bacteria from the preen glands of American barn owls (Tyto furcata).</title>
        <authorList>
            <person name="Braun M.S."/>
            <person name="Wang E."/>
            <person name="Zimmermann S."/>
            <person name="Boutin S."/>
            <person name="Wagner H."/>
            <person name="Wink M."/>
        </authorList>
    </citation>
    <scope>NUCLEOTIDE SEQUENCE [LARGE SCALE GENOMIC DNA]</scope>
    <source>
        <strain evidence="9 10">473</strain>
    </source>
</reference>
<feature type="compositionally biased region" description="Low complexity" evidence="6">
    <location>
        <begin position="13"/>
        <end position="34"/>
    </location>
</feature>
<dbReference type="Gene3D" id="1.20.1720.10">
    <property type="entry name" value="Multidrug resistance protein D"/>
    <property type="match status" value="1"/>
</dbReference>
<dbReference type="GO" id="GO:0022857">
    <property type="term" value="F:transmembrane transporter activity"/>
    <property type="evidence" value="ECO:0007669"/>
    <property type="project" value="InterPro"/>
</dbReference>
<evidence type="ECO:0000256" key="3">
    <source>
        <dbReference type="ARBA" id="ARBA00022692"/>
    </source>
</evidence>
<feature type="transmembrane region" description="Helical" evidence="7">
    <location>
        <begin position="399"/>
        <end position="419"/>
    </location>
</feature>
<dbReference type="AlphaFoldDB" id="A0A3L9L929"/>
<feature type="transmembrane region" description="Helical" evidence="7">
    <location>
        <begin position="183"/>
        <end position="205"/>
    </location>
</feature>
<keyword evidence="3 7" id="KW-0812">Transmembrane</keyword>
<keyword evidence="5 7" id="KW-0472">Membrane</keyword>
<dbReference type="InterPro" id="IPR011701">
    <property type="entry name" value="MFS"/>
</dbReference>
<dbReference type="Proteomes" id="UP000277871">
    <property type="component" value="Unassembled WGS sequence"/>
</dbReference>
<evidence type="ECO:0000256" key="6">
    <source>
        <dbReference type="SAM" id="MobiDB-lite"/>
    </source>
</evidence>
<dbReference type="GO" id="GO:0005886">
    <property type="term" value="C:plasma membrane"/>
    <property type="evidence" value="ECO:0007669"/>
    <property type="project" value="UniProtKB-SubCell"/>
</dbReference>
<dbReference type="PANTHER" id="PTHR42718:SF9">
    <property type="entry name" value="MAJOR FACILITATOR SUPERFAMILY MULTIDRUG TRANSPORTER MFSC"/>
    <property type="match status" value="1"/>
</dbReference>
<dbReference type="PROSITE" id="PS50850">
    <property type="entry name" value="MFS"/>
    <property type="match status" value="1"/>
</dbReference>
<evidence type="ECO:0000256" key="7">
    <source>
        <dbReference type="SAM" id="Phobius"/>
    </source>
</evidence>
<dbReference type="PRINTS" id="PR01036">
    <property type="entry name" value="TCRTETB"/>
</dbReference>
<dbReference type="InterPro" id="IPR036259">
    <property type="entry name" value="MFS_trans_sf"/>
</dbReference>
<accession>A0A3L9L929</accession>
<evidence type="ECO:0000313" key="10">
    <source>
        <dbReference type="Proteomes" id="UP000277871"/>
    </source>
</evidence>
<gene>
    <name evidence="9" type="ORF">EAE32_04470</name>
</gene>
<feature type="transmembrane region" description="Helical" evidence="7">
    <location>
        <begin position="240"/>
        <end position="261"/>
    </location>
</feature>
<feature type="transmembrane region" description="Helical" evidence="7">
    <location>
        <begin position="305"/>
        <end position="327"/>
    </location>
</feature>
<evidence type="ECO:0000259" key="8">
    <source>
        <dbReference type="PROSITE" id="PS50850"/>
    </source>
</evidence>
<dbReference type="SUPFAM" id="SSF103473">
    <property type="entry name" value="MFS general substrate transporter"/>
    <property type="match status" value="1"/>
</dbReference>
<evidence type="ECO:0000256" key="2">
    <source>
        <dbReference type="ARBA" id="ARBA00022448"/>
    </source>
</evidence>
<feature type="transmembrane region" description="Helical" evidence="7">
    <location>
        <begin position="58"/>
        <end position="76"/>
    </location>
</feature>
<feature type="region of interest" description="Disordered" evidence="6">
    <location>
        <begin position="1"/>
        <end position="34"/>
    </location>
</feature>
<dbReference type="Pfam" id="PF07690">
    <property type="entry name" value="MFS_1"/>
    <property type="match status" value="1"/>
</dbReference>
<evidence type="ECO:0000256" key="5">
    <source>
        <dbReference type="ARBA" id="ARBA00023136"/>
    </source>
</evidence>
<feature type="transmembrane region" description="Helical" evidence="7">
    <location>
        <begin position="267"/>
        <end position="284"/>
    </location>
</feature>
<evidence type="ECO:0000256" key="1">
    <source>
        <dbReference type="ARBA" id="ARBA00004651"/>
    </source>
</evidence>
<keyword evidence="2" id="KW-0813">Transport</keyword>
<dbReference type="Gene3D" id="1.20.1250.20">
    <property type="entry name" value="MFS general substrate transporter like domains"/>
    <property type="match status" value="1"/>
</dbReference>
<dbReference type="EMBL" id="RDEX01000001">
    <property type="protein sequence ID" value="RLY94449.1"/>
    <property type="molecule type" value="Genomic_DNA"/>
</dbReference>
<feature type="transmembrane region" description="Helical" evidence="7">
    <location>
        <begin position="339"/>
        <end position="359"/>
    </location>
</feature>
<comment type="caution">
    <text evidence="9">The sequence shown here is derived from an EMBL/GenBank/DDBJ whole genome shotgun (WGS) entry which is preliminary data.</text>
</comment>
<keyword evidence="10" id="KW-1185">Reference proteome</keyword>
<organism evidence="9 10">
    <name type="scientific">Kocuria tytonicola</name>
    <dbReference type="NCBI Taxonomy" id="2055946"/>
    <lineage>
        <taxon>Bacteria</taxon>
        <taxon>Bacillati</taxon>
        <taxon>Actinomycetota</taxon>
        <taxon>Actinomycetes</taxon>
        <taxon>Micrococcales</taxon>
        <taxon>Micrococcaceae</taxon>
        <taxon>Kocuria</taxon>
    </lineage>
</organism>
<feature type="transmembrane region" description="Helical" evidence="7">
    <location>
        <begin position="431"/>
        <end position="451"/>
    </location>
</feature>
<feature type="domain" description="Major facilitator superfamily (MFS) profile" evidence="8">
    <location>
        <begin position="55"/>
        <end position="498"/>
    </location>
</feature>
<feature type="transmembrane region" description="Helical" evidence="7">
    <location>
        <begin position="471"/>
        <end position="493"/>
    </location>
</feature>
<feature type="compositionally biased region" description="Basic and acidic residues" evidence="6">
    <location>
        <begin position="1"/>
        <end position="12"/>
    </location>
</feature>
<feature type="transmembrane region" description="Helical" evidence="7">
    <location>
        <begin position="124"/>
        <end position="148"/>
    </location>
</feature>
<dbReference type="InterPro" id="IPR020846">
    <property type="entry name" value="MFS_dom"/>
</dbReference>
<evidence type="ECO:0000256" key="4">
    <source>
        <dbReference type="ARBA" id="ARBA00022989"/>
    </source>
</evidence>
<feature type="transmembrane region" description="Helical" evidence="7">
    <location>
        <begin position="96"/>
        <end position="115"/>
    </location>
</feature>
<proteinExistence type="predicted"/>
<dbReference type="RefSeq" id="WP_121864292.1">
    <property type="nucleotide sequence ID" value="NZ_RDEX01000001.1"/>
</dbReference>
<evidence type="ECO:0000313" key="9">
    <source>
        <dbReference type="EMBL" id="RLY94449.1"/>
    </source>
</evidence>
<dbReference type="PANTHER" id="PTHR42718">
    <property type="entry name" value="MAJOR FACILITATOR SUPERFAMILY MULTIDRUG TRANSPORTER MFSC"/>
    <property type="match status" value="1"/>
</dbReference>